<keyword evidence="4" id="KW-1185">Reference proteome</keyword>
<sequence length="560" mass="64776">MSKILHGLKDFFNEEKLSDRRIRIIEIEETFDVTGKKRSAPTNEQPHLEDSPSKKIRIDGEEQQQDERPQNKLVTPEEELPICSKKDNSCSLKSPVKQNTSGNNVESQLHPLPKGKMYVDLPVHSLVLCLNSLYFQKLFVDSGMKENSMSSIDIKVNQGEGKYLEMLVKAFYDQDTLVDISLPALLSVMDIAARFSCSSFVDFGLELLDKKTVKTLEECNTILQCVSRVFQSYDSNEKYKKTWDSCIKFLCEALFPLEFKFAQQEKFKNLDHRTVLSLLRSKHAFVLHENHLLVFAYQWLEGNPDYQTPQIIESFLKSIRSGSLSVTFLTDELTICDRILNKWPGYSQWFANTLKYHTLSHGSRELRGLKSPSISPSRGFVRPMNNSLYACKHYTYIAKDKQLVSATENRFLWNGVVLDPVIAIKDIDERSAYIRMRIVKYNGFQPVEPVQQFHQKIDFYFCLLPGFIQFKTSLLKHKKFIAKFVRKAEIEFRSANVSSMHAVAKVDQGFQKMLADHGLNLTLFFKKTSFSWMKIDTNYVKPSKKLILLTESKNYQQYVI</sequence>
<dbReference type="EnsemblMetazoa" id="CLYHEMT003163.1">
    <property type="protein sequence ID" value="CLYHEMP003163.1"/>
    <property type="gene ID" value="CLYHEMG003163"/>
</dbReference>
<dbReference type="OrthoDB" id="10499654at2759"/>
<evidence type="ECO:0000256" key="1">
    <source>
        <dbReference type="SAM" id="MobiDB-lite"/>
    </source>
</evidence>
<name>A0A7M5V6F0_9CNID</name>
<evidence type="ECO:0000259" key="2">
    <source>
        <dbReference type="PROSITE" id="PS50097"/>
    </source>
</evidence>
<dbReference type="Pfam" id="PF07707">
    <property type="entry name" value="BACK"/>
    <property type="match status" value="1"/>
</dbReference>
<reference evidence="3" key="1">
    <citation type="submission" date="2021-01" db="UniProtKB">
        <authorList>
            <consortium name="EnsemblMetazoa"/>
        </authorList>
    </citation>
    <scope>IDENTIFICATION</scope>
</reference>
<organism evidence="3 4">
    <name type="scientific">Clytia hemisphaerica</name>
    <dbReference type="NCBI Taxonomy" id="252671"/>
    <lineage>
        <taxon>Eukaryota</taxon>
        <taxon>Metazoa</taxon>
        <taxon>Cnidaria</taxon>
        <taxon>Hydrozoa</taxon>
        <taxon>Hydroidolina</taxon>
        <taxon>Leptothecata</taxon>
        <taxon>Obeliida</taxon>
        <taxon>Clytiidae</taxon>
        <taxon>Clytia</taxon>
    </lineage>
</organism>
<dbReference type="PROSITE" id="PS50097">
    <property type="entry name" value="BTB"/>
    <property type="match status" value="1"/>
</dbReference>
<evidence type="ECO:0000313" key="3">
    <source>
        <dbReference type="EnsemblMetazoa" id="CLYHEMP003163.1"/>
    </source>
</evidence>
<dbReference type="SUPFAM" id="SSF54695">
    <property type="entry name" value="POZ domain"/>
    <property type="match status" value="1"/>
</dbReference>
<dbReference type="EnsemblMetazoa" id="CLYHEMT003163.2">
    <property type="protein sequence ID" value="CLYHEMP003163.2"/>
    <property type="gene ID" value="CLYHEMG003163"/>
</dbReference>
<dbReference type="InterPro" id="IPR045890">
    <property type="entry name" value="POB1-like"/>
</dbReference>
<feature type="compositionally biased region" description="Polar residues" evidence="1">
    <location>
        <begin position="89"/>
        <end position="107"/>
    </location>
</feature>
<dbReference type="Gene3D" id="3.30.710.10">
    <property type="entry name" value="Potassium Channel Kv1.1, Chain A"/>
    <property type="match status" value="1"/>
</dbReference>
<dbReference type="AlphaFoldDB" id="A0A7M5V6F0"/>
<protein>
    <recommendedName>
        <fullName evidence="2">BTB domain-containing protein</fullName>
    </recommendedName>
</protein>
<dbReference type="RefSeq" id="XP_066927103.1">
    <property type="nucleotide sequence ID" value="XM_067071002.1"/>
</dbReference>
<accession>A0A7M5V6F0</accession>
<feature type="domain" description="BTB" evidence="2">
    <location>
        <begin position="121"/>
        <end position="180"/>
    </location>
</feature>
<dbReference type="PANTHER" id="PTHR46336">
    <property type="entry name" value="OS02G0260700 PROTEIN"/>
    <property type="match status" value="1"/>
</dbReference>
<dbReference type="Proteomes" id="UP000594262">
    <property type="component" value="Unplaced"/>
</dbReference>
<dbReference type="Pfam" id="PF00651">
    <property type="entry name" value="BTB"/>
    <property type="match status" value="1"/>
</dbReference>
<dbReference type="PANTHER" id="PTHR46336:SF3">
    <property type="entry name" value="BTB_POZ DOMAIN-CONTAINING PROTEIN POB1"/>
    <property type="match status" value="1"/>
</dbReference>
<feature type="region of interest" description="Disordered" evidence="1">
    <location>
        <begin position="34"/>
        <end position="108"/>
    </location>
</feature>
<dbReference type="InterPro" id="IPR011705">
    <property type="entry name" value="BACK"/>
</dbReference>
<dbReference type="InterPro" id="IPR011333">
    <property type="entry name" value="SKP1/BTB/POZ_sf"/>
</dbReference>
<dbReference type="RefSeq" id="XP_066927104.1">
    <property type="nucleotide sequence ID" value="XM_067071003.1"/>
</dbReference>
<dbReference type="GeneID" id="136814454"/>
<dbReference type="Gene3D" id="1.25.40.420">
    <property type="match status" value="1"/>
</dbReference>
<dbReference type="CDD" id="cd18186">
    <property type="entry name" value="BTB_POZ_ZBTB_KLHL-like"/>
    <property type="match status" value="1"/>
</dbReference>
<dbReference type="InterPro" id="IPR000210">
    <property type="entry name" value="BTB/POZ_dom"/>
</dbReference>
<proteinExistence type="predicted"/>
<evidence type="ECO:0000313" key="4">
    <source>
        <dbReference type="Proteomes" id="UP000594262"/>
    </source>
</evidence>
<feature type="compositionally biased region" description="Basic and acidic residues" evidence="1">
    <location>
        <begin position="46"/>
        <end position="70"/>
    </location>
</feature>